<feature type="compositionally biased region" description="Basic residues" evidence="1">
    <location>
        <begin position="13"/>
        <end position="25"/>
    </location>
</feature>
<name>F2DV87_HORVV</name>
<reference evidence="2" key="1">
    <citation type="journal article" date="2011" name="Plant Physiol.">
        <title>Comprehensive sequence analysis of 24,783 barley full-length cDNAs derived from 12 clone libraries.</title>
        <authorList>
            <person name="Matsumoto T."/>
            <person name="Tanaka T."/>
            <person name="Sakai H."/>
            <person name="Amano N."/>
            <person name="Kanamori H."/>
            <person name="Kurita K."/>
            <person name="Kikuta A."/>
            <person name="Kamiya K."/>
            <person name="Yamamoto M."/>
            <person name="Ikawa H."/>
            <person name="Fujii N."/>
            <person name="Hori K."/>
            <person name="Itoh T."/>
            <person name="Sato K."/>
        </authorList>
    </citation>
    <scope>NUCLEOTIDE SEQUENCE</scope>
</reference>
<dbReference type="EMBL" id="AK367805">
    <property type="protein sequence ID" value="BAJ99008.1"/>
    <property type="molecule type" value="mRNA"/>
</dbReference>
<evidence type="ECO:0000313" key="2">
    <source>
        <dbReference type="EMBL" id="BAJ99008.1"/>
    </source>
</evidence>
<feature type="region of interest" description="Disordered" evidence="1">
    <location>
        <begin position="1"/>
        <end position="44"/>
    </location>
</feature>
<feature type="non-terminal residue" evidence="2">
    <location>
        <position position="1"/>
    </location>
</feature>
<proteinExistence type="evidence at transcript level"/>
<dbReference type="AlphaFoldDB" id="F2DV87"/>
<sequence>RSSPLVLSPIERRRGRWSRPARRPRASLPGCGEQGPGPLRRARPSAAAPEARCLRVTVRGRACCFRRRCGAPRPPTYSGSSSSRTPRSVRKHKSSLSLHAASSECNQILYTFFCELEHHLNLAIVRRKKRASYRQCIPDLLRSTVLCGYQSFHSKDEKKVYQSSTN</sequence>
<protein>
    <submittedName>
        <fullName evidence="2">Predicted protein</fullName>
    </submittedName>
</protein>
<organism evidence="2">
    <name type="scientific">Hordeum vulgare subsp. vulgare</name>
    <name type="common">Domesticated barley</name>
    <dbReference type="NCBI Taxonomy" id="112509"/>
    <lineage>
        <taxon>Eukaryota</taxon>
        <taxon>Viridiplantae</taxon>
        <taxon>Streptophyta</taxon>
        <taxon>Embryophyta</taxon>
        <taxon>Tracheophyta</taxon>
        <taxon>Spermatophyta</taxon>
        <taxon>Magnoliopsida</taxon>
        <taxon>Liliopsida</taxon>
        <taxon>Poales</taxon>
        <taxon>Poaceae</taxon>
        <taxon>BOP clade</taxon>
        <taxon>Pooideae</taxon>
        <taxon>Triticodae</taxon>
        <taxon>Triticeae</taxon>
        <taxon>Hordeinae</taxon>
        <taxon>Hordeum</taxon>
    </lineage>
</organism>
<accession>F2DV87</accession>
<evidence type="ECO:0000256" key="1">
    <source>
        <dbReference type="SAM" id="MobiDB-lite"/>
    </source>
</evidence>